<feature type="region of interest" description="Disordered" evidence="1">
    <location>
        <begin position="1"/>
        <end position="37"/>
    </location>
</feature>
<evidence type="ECO:0000313" key="3">
    <source>
        <dbReference type="EMBL" id="QJA76152.1"/>
    </source>
</evidence>
<organism evidence="3">
    <name type="scientific">viral metagenome</name>
    <dbReference type="NCBI Taxonomy" id="1070528"/>
    <lineage>
        <taxon>unclassified sequences</taxon>
        <taxon>metagenomes</taxon>
        <taxon>organismal metagenomes</taxon>
    </lineage>
</organism>
<name>A0A6M3K491_9ZZZZ</name>
<dbReference type="AlphaFoldDB" id="A0A6M3K491"/>
<dbReference type="EMBL" id="MT142207">
    <property type="protein sequence ID" value="QJA76152.1"/>
    <property type="molecule type" value="Genomic_DNA"/>
</dbReference>
<sequence>MKRKTMRKHTPDALQSKSKPLKDKGKGILPRKVKQPSKSTIKRRAWDAFSKFIRTRDCIKTTGCPDWGLCITCSRRYHIKLLQAGHFIPGRHNANLFSEKGTHAQCYNCNINLRGATLEYRRKIIEMYGDGYDEVLEQEAREIKKYSVEDLTNIEKHYKIEVEKFIKGSR</sequence>
<dbReference type="Pfam" id="PF05766">
    <property type="entry name" value="NinG"/>
    <property type="match status" value="1"/>
</dbReference>
<accession>A0A6M3K491</accession>
<gene>
    <name evidence="3" type="ORF">MM415A01573_0019</name>
    <name evidence="2" type="ORF">MM415B01824_0022</name>
</gene>
<proteinExistence type="predicted"/>
<protein>
    <submittedName>
        <fullName evidence="3">Putative lambda recombination protein</fullName>
    </submittedName>
</protein>
<reference evidence="3" key="1">
    <citation type="submission" date="2020-03" db="EMBL/GenBank/DDBJ databases">
        <title>The deep terrestrial virosphere.</title>
        <authorList>
            <person name="Holmfeldt K."/>
            <person name="Nilsson E."/>
            <person name="Simone D."/>
            <person name="Lopez-Fernandez M."/>
            <person name="Wu X."/>
            <person name="de Brujin I."/>
            <person name="Lundin D."/>
            <person name="Andersson A."/>
            <person name="Bertilsson S."/>
            <person name="Dopson M."/>
        </authorList>
    </citation>
    <scope>NUCLEOTIDE SEQUENCE</scope>
    <source>
        <strain evidence="3">MM415A01573</strain>
        <strain evidence="2">MM415B01824</strain>
    </source>
</reference>
<dbReference type="InterPro" id="IPR008713">
    <property type="entry name" value="Phage_lambda_NinG"/>
</dbReference>
<evidence type="ECO:0000313" key="2">
    <source>
        <dbReference type="EMBL" id="QJA56585.1"/>
    </source>
</evidence>
<evidence type="ECO:0000256" key="1">
    <source>
        <dbReference type="SAM" id="MobiDB-lite"/>
    </source>
</evidence>
<dbReference type="EMBL" id="MT141227">
    <property type="protein sequence ID" value="QJA56585.1"/>
    <property type="molecule type" value="Genomic_DNA"/>
</dbReference>